<dbReference type="PIRSF" id="PIRSF000709">
    <property type="entry name" value="6PFK_2-Ptase"/>
    <property type="match status" value="1"/>
</dbReference>
<accession>A0ABY6HWQ7</accession>
<evidence type="ECO:0000313" key="1">
    <source>
        <dbReference type="EMBL" id="UYP46889.1"/>
    </source>
</evidence>
<name>A0ABY6HWQ7_9ARCH</name>
<dbReference type="SUPFAM" id="SSF53254">
    <property type="entry name" value="Phosphoglycerate mutase-like"/>
    <property type="match status" value="1"/>
</dbReference>
<organism evidence="1 2">
    <name type="scientific">Candidatus Lokiarchaeum ossiferum</name>
    <dbReference type="NCBI Taxonomy" id="2951803"/>
    <lineage>
        <taxon>Archaea</taxon>
        <taxon>Promethearchaeati</taxon>
        <taxon>Promethearchaeota</taxon>
        <taxon>Promethearchaeia</taxon>
        <taxon>Promethearchaeales</taxon>
        <taxon>Promethearchaeaceae</taxon>
        <taxon>Candidatus Lokiarchaeum</taxon>
    </lineage>
</organism>
<keyword evidence="1" id="KW-0413">Isomerase</keyword>
<dbReference type="Pfam" id="PF00300">
    <property type="entry name" value="His_Phos_1"/>
    <property type="match status" value="1"/>
</dbReference>
<dbReference type="PANTHER" id="PTHR48100">
    <property type="entry name" value="BROAD-SPECIFICITY PHOSPHATASE YOR283W-RELATED"/>
    <property type="match status" value="1"/>
</dbReference>
<dbReference type="SMART" id="SM00855">
    <property type="entry name" value="PGAM"/>
    <property type="match status" value="1"/>
</dbReference>
<reference evidence="1" key="1">
    <citation type="submission" date="2022-09" db="EMBL/GenBank/DDBJ databases">
        <title>Actin cytoskeleton and complex cell architecture in an #Asgard archaeon.</title>
        <authorList>
            <person name="Ponce Toledo R.I."/>
            <person name="Schleper C."/>
            <person name="Rodrigues Oliveira T."/>
            <person name="Wollweber F."/>
            <person name="Xu J."/>
            <person name="Rittmann S."/>
            <person name="Klingl A."/>
            <person name="Pilhofer M."/>
        </authorList>
    </citation>
    <scope>NUCLEOTIDE SEQUENCE</scope>
    <source>
        <strain evidence="1">B-35</strain>
    </source>
</reference>
<sequence>MKIYFVRHGQSYVNITREFSYKLVDKPLTSKGIKQAKEVAQTLANLQIDFIYSSPMKRALETAHWIGTKTKNQIESIEDFRELNVGDLERHPPSDESWEQFFEVWHAWDSGNHEKSFPEGENYNTLLERMKNGLKLVLQSSYHTVVIVGHGGIFCQCLPALLTNLTREDLKHKDWPNTGIIEAKLDLVNNNVQGSLISMNF</sequence>
<gene>
    <name evidence="1" type="ORF">NEF87_003174</name>
</gene>
<dbReference type="EC" id="5.4.2.11" evidence="1"/>
<dbReference type="GO" id="GO:0004619">
    <property type="term" value="F:phosphoglycerate mutase activity"/>
    <property type="evidence" value="ECO:0007669"/>
    <property type="project" value="UniProtKB-EC"/>
</dbReference>
<dbReference type="CDD" id="cd07067">
    <property type="entry name" value="HP_PGM_like"/>
    <property type="match status" value="1"/>
</dbReference>
<evidence type="ECO:0000313" key="2">
    <source>
        <dbReference type="Proteomes" id="UP001208689"/>
    </source>
</evidence>
<dbReference type="InterPro" id="IPR013078">
    <property type="entry name" value="His_Pase_superF_clade-1"/>
</dbReference>
<dbReference type="PANTHER" id="PTHR48100:SF1">
    <property type="entry name" value="HISTIDINE PHOSPHATASE FAMILY PROTEIN-RELATED"/>
    <property type="match status" value="1"/>
</dbReference>
<dbReference type="Proteomes" id="UP001208689">
    <property type="component" value="Chromosome"/>
</dbReference>
<dbReference type="InterPro" id="IPR050275">
    <property type="entry name" value="PGM_Phosphatase"/>
</dbReference>
<dbReference type="Gene3D" id="3.40.50.1240">
    <property type="entry name" value="Phosphoglycerate mutase-like"/>
    <property type="match status" value="1"/>
</dbReference>
<keyword evidence="2" id="KW-1185">Reference proteome</keyword>
<dbReference type="EMBL" id="CP104013">
    <property type="protein sequence ID" value="UYP46889.1"/>
    <property type="molecule type" value="Genomic_DNA"/>
</dbReference>
<dbReference type="InterPro" id="IPR029033">
    <property type="entry name" value="His_PPase_superfam"/>
</dbReference>
<proteinExistence type="predicted"/>
<protein>
    <submittedName>
        <fullName evidence="1">2,3-bisphosphoglycerate-dependent phosphoglycerate mutase</fullName>
        <ecNumber evidence="1">5.4.2.11</ecNumber>
    </submittedName>
</protein>